<dbReference type="Gene3D" id="3.30.565.10">
    <property type="entry name" value="Histidine kinase-like ATPase, C-terminal domain"/>
    <property type="match status" value="1"/>
</dbReference>
<dbReference type="Gene3D" id="3.60.40.10">
    <property type="entry name" value="PPM-type phosphatase domain"/>
    <property type="match status" value="1"/>
</dbReference>
<protein>
    <submittedName>
        <fullName evidence="5">SpoIIE family protein phosphatase</fullName>
    </submittedName>
</protein>
<dbReference type="CDD" id="cd07043">
    <property type="entry name" value="STAS_anti-anti-sigma_factors"/>
    <property type="match status" value="1"/>
</dbReference>
<dbReference type="InterPro" id="IPR001932">
    <property type="entry name" value="PPM-type_phosphatase-like_dom"/>
</dbReference>
<dbReference type="SUPFAM" id="SSF55874">
    <property type="entry name" value="ATPase domain of HSP90 chaperone/DNA topoisomerase II/histidine kinase"/>
    <property type="match status" value="1"/>
</dbReference>
<evidence type="ECO:0000313" key="6">
    <source>
        <dbReference type="Proteomes" id="UP000470470"/>
    </source>
</evidence>
<dbReference type="Pfam" id="PF07228">
    <property type="entry name" value="SpoIIE"/>
    <property type="match status" value="1"/>
</dbReference>
<dbReference type="SUPFAM" id="SSF81606">
    <property type="entry name" value="PP2C-like"/>
    <property type="match status" value="1"/>
</dbReference>
<sequence length="647" mass="64458">MALSAAGTLAEVAGVVSSGLRTILGASVVSVCTAGTDGLLHTVDVAGYPVERLRAFATIPMSAPLPLTDAARTRTPVWCSDRAAVVAGYPAIAGSLLPGTQALASLPLLVADRLIGALGVTFLEPMPFDPAERSFLVAIAGQVATAVERAGLADAHREMAETLQRSLLPGAVPALDGVAVAVRYLPAVAGTRAGGDWYDVLDLGGGAVAVAVGDVVGHGAAAAAVMGQLRSSLTTLLLAGFGPARALELLDRFADRVPGAGVATAACVLIDRHSGRLTWASAGHPPPLVVGAGGGTFLRDGAGPALGVAVTRPRHEAGAHLETGATLLLYTDGLVETQGESVDEGLVRLADVATGRRSAPVAELADGLLAALVDPAGAADDVAVVALRLLPAPLRLEVPASPAVLSRVRREAGAWAAAAGVPPEAVEDLQLALGEAAGNAAEHAYRDAATAGPLGVALDLEPDGGVGVRVSDAGDWRPAPDDPGHRGRGLQMISALARDVDVSTGPAGTTVAFRLPPPVVPPARPARSSATAAERPATVAVTRQAGATHVAVAGDLDQAGVAAVGATLLAEADRGGPLVVDVTGLGWLTSVGIGLLLQVARRAGGRATFRLPPSGPARRVVELTGVAAALSRDGDAAGRASGAAPTP</sequence>
<dbReference type="InterPro" id="IPR003018">
    <property type="entry name" value="GAF"/>
</dbReference>
<evidence type="ECO:0000256" key="2">
    <source>
        <dbReference type="SAM" id="MobiDB-lite"/>
    </source>
</evidence>
<dbReference type="AlphaFoldDB" id="A0A7K3WH10"/>
<dbReference type="InterPro" id="IPR036890">
    <property type="entry name" value="HATPase_C_sf"/>
</dbReference>
<dbReference type="InterPro" id="IPR052016">
    <property type="entry name" value="Bact_Sigma-Reg"/>
</dbReference>
<dbReference type="EMBL" id="JAAGWK010000024">
    <property type="protein sequence ID" value="NEL55672.1"/>
    <property type="molecule type" value="Genomic_DNA"/>
</dbReference>
<reference evidence="5 6" key="1">
    <citation type="submission" date="2020-02" db="EMBL/GenBank/DDBJ databases">
        <title>The whole genome sequence of CPCC 205119.</title>
        <authorList>
            <person name="Jiang Z."/>
        </authorList>
    </citation>
    <scope>NUCLEOTIDE SEQUENCE [LARGE SCALE GENOMIC DNA]</scope>
    <source>
        <strain evidence="5 6">CPCC 205119</strain>
    </source>
</reference>
<dbReference type="SUPFAM" id="SSF52091">
    <property type="entry name" value="SpoIIaa-like"/>
    <property type="match status" value="1"/>
</dbReference>
<evidence type="ECO:0000259" key="4">
    <source>
        <dbReference type="PROSITE" id="PS51746"/>
    </source>
</evidence>
<dbReference type="Proteomes" id="UP000470470">
    <property type="component" value="Unassembled WGS sequence"/>
</dbReference>
<evidence type="ECO:0000313" key="5">
    <source>
        <dbReference type="EMBL" id="NEL55672.1"/>
    </source>
</evidence>
<dbReference type="InterPro" id="IPR002645">
    <property type="entry name" value="STAS_dom"/>
</dbReference>
<name>A0A7K3WH10_9ACTN</name>
<dbReference type="InterPro" id="IPR029016">
    <property type="entry name" value="GAF-like_dom_sf"/>
</dbReference>
<feature type="domain" description="PPM-type phosphatase" evidence="4">
    <location>
        <begin position="179"/>
        <end position="389"/>
    </location>
</feature>
<feature type="region of interest" description="Disordered" evidence="2">
    <location>
        <begin position="515"/>
        <end position="537"/>
    </location>
</feature>
<dbReference type="Pfam" id="PF13581">
    <property type="entry name" value="HATPase_c_2"/>
    <property type="match status" value="1"/>
</dbReference>
<dbReference type="PANTHER" id="PTHR43156:SF2">
    <property type="entry name" value="STAGE II SPORULATION PROTEIN E"/>
    <property type="match status" value="1"/>
</dbReference>
<dbReference type="Gene3D" id="3.30.450.40">
    <property type="match status" value="1"/>
</dbReference>
<evidence type="ECO:0000256" key="1">
    <source>
        <dbReference type="ARBA" id="ARBA00022801"/>
    </source>
</evidence>
<feature type="compositionally biased region" description="Low complexity" evidence="2">
    <location>
        <begin position="525"/>
        <end position="537"/>
    </location>
</feature>
<organism evidence="5 6">
    <name type="scientific">Goekera deserti</name>
    <dbReference type="NCBI Taxonomy" id="2497753"/>
    <lineage>
        <taxon>Bacteria</taxon>
        <taxon>Bacillati</taxon>
        <taxon>Actinomycetota</taxon>
        <taxon>Actinomycetes</taxon>
        <taxon>Geodermatophilales</taxon>
        <taxon>Geodermatophilaceae</taxon>
        <taxon>Goekera</taxon>
    </lineage>
</organism>
<dbReference type="InterPro" id="IPR036513">
    <property type="entry name" value="STAS_dom_sf"/>
</dbReference>
<feature type="domain" description="STAS" evidence="3">
    <location>
        <begin position="537"/>
        <end position="626"/>
    </location>
</feature>
<dbReference type="PROSITE" id="PS51746">
    <property type="entry name" value="PPM_2"/>
    <property type="match status" value="1"/>
</dbReference>
<keyword evidence="1" id="KW-0378">Hydrolase</keyword>
<dbReference type="InterPro" id="IPR036457">
    <property type="entry name" value="PPM-type-like_dom_sf"/>
</dbReference>
<proteinExistence type="predicted"/>
<dbReference type="Gene3D" id="3.30.750.24">
    <property type="entry name" value="STAS domain"/>
    <property type="match status" value="1"/>
</dbReference>
<dbReference type="RefSeq" id="WP_163638842.1">
    <property type="nucleotide sequence ID" value="NZ_JAAGWK010000024.1"/>
</dbReference>
<dbReference type="SUPFAM" id="SSF55781">
    <property type="entry name" value="GAF domain-like"/>
    <property type="match status" value="1"/>
</dbReference>
<dbReference type="Pfam" id="PF13185">
    <property type="entry name" value="GAF_2"/>
    <property type="match status" value="1"/>
</dbReference>
<dbReference type="PANTHER" id="PTHR43156">
    <property type="entry name" value="STAGE II SPORULATION PROTEIN E-RELATED"/>
    <property type="match status" value="1"/>
</dbReference>
<keyword evidence="6" id="KW-1185">Reference proteome</keyword>
<accession>A0A7K3WH10</accession>
<dbReference type="InterPro" id="IPR003594">
    <property type="entry name" value="HATPase_dom"/>
</dbReference>
<dbReference type="InterPro" id="IPR058548">
    <property type="entry name" value="MlaB-like_STAS"/>
</dbReference>
<dbReference type="GO" id="GO:0016791">
    <property type="term" value="F:phosphatase activity"/>
    <property type="evidence" value="ECO:0007669"/>
    <property type="project" value="TreeGrafter"/>
</dbReference>
<dbReference type="PROSITE" id="PS50801">
    <property type="entry name" value="STAS"/>
    <property type="match status" value="1"/>
</dbReference>
<dbReference type="Pfam" id="PF13466">
    <property type="entry name" value="STAS_2"/>
    <property type="match status" value="1"/>
</dbReference>
<dbReference type="CDD" id="cd16936">
    <property type="entry name" value="HATPase_RsbW-like"/>
    <property type="match status" value="1"/>
</dbReference>
<evidence type="ECO:0000259" key="3">
    <source>
        <dbReference type="PROSITE" id="PS50801"/>
    </source>
</evidence>
<feature type="compositionally biased region" description="Pro residues" evidence="2">
    <location>
        <begin position="515"/>
        <end position="524"/>
    </location>
</feature>
<dbReference type="SMART" id="SM00065">
    <property type="entry name" value="GAF"/>
    <property type="match status" value="1"/>
</dbReference>
<comment type="caution">
    <text evidence="5">The sequence shown here is derived from an EMBL/GenBank/DDBJ whole genome shotgun (WGS) entry which is preliminary data.</text>
</comment>
<gene>
    <name evidence="5" type="ORF">G1H19_16955</name>
</gene>
<dbReference type="SMART" id="SM00331">
    <property type="entry name" value="PP2C_SIG"/>
    <property type="match status" value="1"/>
</dbReference>